<evidence type="ECO:0000256" key="2">
    <source>
        <dbReference type="ARBA" id="ARBA00004749"/>
    </source>
</evidence>
<dbReference type="EMBL" id="CP066167">
    <property type="protein sequence ID" value="QQD18052.1"/>
    <property type="molecule type" value="Genomic_DNA"/>
</dbReference>
<dbReference type="RefSeq" id="WP_198569550.1">
    <property type="nucleotide sequence ID" value="NZ_CP066167.1"/>
</dbReference>
<dbReference type="GO" id="GO:0008681">
    <property type="term" value="F:2-octaprenyl-6-methoxyphenol hydroxylase activity"/>
    <property type="evidence" value="ECO:0007669"/>
    <property type="project" value="InterPro"/>
</dbReference>
<evidence type="ECO:0000256" key="4">
    <source>
        <dbReference type="ARBA" id="ARBA00022630"/>
    </source>
</evidence>
<comment type="similarity">
    <text evidence="3">Belongs to the UbiH/COQ6 family.</text>
</comment>
<proteinExistence type="inferred from homology"/>
<dbReference type="InterPro" id="IPR036188">
    <property type="entry name" value="FAD/NAD-bd_sf"/>
</dbReference>
<dbReference type="AlphaFoldDB" id="A0A7T4UQ08"/>
<evidence type="ECO:0000256" key="1">
    <source>
        <dbReference type="ARBA" id="ARBA00001974"/>
    </source>
</evidence>
<sequence>MNTSYDIVIAGGGMVGISLALSLHHHSRGQLKVAVVESFPLPPVGAAPEYRPSFDARSTALSYGSAEIYRQLGVWSTLSQYACDIRRIHVSDRGHFGSAEMTAASQGWPALGHVVENAWLGSVLLDRLRRDSNVEMIAPAAVSEVEIRDGAAVVTVADKATDESRTVEAKLLVVADGADSGLRQKLGIHGLEDDYHQVAYIANIATERPHEGCAFERFTADGPLAMLPLLPDQQQRSRSALVWTFPADEAAAVADWPDESFLENLQARFGYRLGRLVEVGRRASYPLRLVRAEEQIRRRVAVMGNAAHSLHPVAGQGFNLALRDADCLAELLAAAQTRGQDIGELTVLQSYLQRQGRDQWLTTAFSDRVTRLFSNRQPLLSVARNLGLLGLDMAPPLKSRFVAQAAGMAAAGGAPPGRSPRAE</sequence>
<dbReference type="NCBIfam" id="TIGR01988">
    <property type="entry name" value="Ubi-OHases"/>
    <property type="match status" value="1"/>
</dbReference>
<dbReference type="InterPro" id="IPR010971">
    <property type="entry name" value="UbiH/COQ6"/>
</dbReference>
<keyword evidence="7" id="KW-0503">Monooxygenase</keyword>
<dbReference type="NCBIfam" id="TIGR01984">
    <property type="entry name" value="UbiH"/>
    <property type="match status" value="1"/>
</dbReference>
<evidence type="ECO:0000313" key="10">
    <source>
        <dbReference type="Proteomes" id="UP000596063"/>
    </source>
</evidence>
<dbReference type="PANTHER" id="PTHR43876:SF8">
    <property type="entry name" value="2-OCTAPRENYL-6-METHOXYPHENOL HYDROXYLASE"/>
    <property type="match status" value="1"/>
</dbReference>
<dbReference type="Gene3D" id="3.50.50.60">
    <property type="entry name" value="FAD/NAD(P)-binding domain"/>
    <property type="match status" value="2"/>
</dbReference>
<evidence type="ECO:0000256" key="3">
    <source>
        <dbReference type="ARBA" id="ARBA00005349"/>
    </source>
</evidence>
<dbReference type="KEGG" id="snan:I6N98_17190"/>
<dbReference type="NCBIfam" id="NF004356">
    <property type="entry name" value="PRK05732.1"/>
    <property type="match status" value="1"/>
</dbReference>
<comment type="cofactor">
    <cofactor evidence="1">
        <name>FAD</name>
        <dbReference type="ChEBI" id="CHEBI:57692"/>
    </cofactor>
</comment>
<dbReference type="EC" id="1.14.13.-" evidence="9"/>
<evidence type="ECO:0000259" key="8">
    <source>
        <dbReference type="Pfam" id="PF01494"/>
    </source>
</evidence>
<dbReference type="InterPro" id="IPR051205">
    <property type="entry name" value="UbiH/COQ6_monooxygenase"/>
</dbReference>
<evidence type="ECO:0000313" key="9">
    <source>
        <dbReference type="EMBL" id="QQD18052.1"/>
    </source>
</evidence>
<dbReference type="PRINTS" id="PR00420">
    <property type="entry name" value="RNGMNOXGNASE"/>
</dbReference>
<protein>
    <submittedName>
        <fullName evidence="9">2-octaprenyl-6-methoxyphenyl hydroxylase</fullName>
        <ecNumber evidence="9">1.14.13.-</ecNumber>
    </submittedName>
</protein>
<organism evidence="9 10">
    <name type="scientific">Spongiibacter nanhainus</name>
    <dbReference type="NCBI Taxonomy" id="2794344"/>
    <lineage>
        <taxon>Bacteria</taxon>
        <taxon>Pseudomonadati</taxon>
        <taxon>Pseudomonadota</taxon>
        <taxon>Gammaproteobacteria</taxon>
        <taxon>Cellvibrionales</taxon>
        <taxon>Spongiibacteraceae</taxon>
        <taxon>Spongiibacter</taxon>
    </lineage>
</organism>
<reference evidence="9 10" key="1">
    <citation type="submission" date="2020-12" db="EMBL/GenBank/DDBJ databases">
        <authorList>
            <person name="Shan Y."/>
        </authorList>
    </citation>
    <scope>NUCLEOTIDE SEQUENCE [LARGE SCALE GENOMIC DNA]</scope>
    <source>
        <strain evidence="10">csc3.9</strain>
    </source>
</reference>
<dbReference type="UniPathway" id="UPA00232"/>
<dbReference type="GO" id="GO:0006744">
    <property type="term" value="P:ubiquinone biosynthetic process"/>
    <property type="evidence" value="ECO:0007669"/>
    <property type="project" value="UniProtKB-UniPathway"/>
</dbReference>
<dbReference type="Proteomes" id="UP000596063">
    <property type="component" value="Chromosome"/>
</dbReference>
<comment type="pathway">
    <text evidence="2">Cofactor biosynthesis; ubiquinone biosynthesis.</text>
</comment>
<dbReference type="GO" id="GO:0071949">
    <property type="term" value="F:FAD binding"/>
    <property type="evidence" value="ECO:0007669"/>
    <property type="project" value="InterPro"/>
</dbReference>
<keyword evidence="6 9" id="KW-0560">Oxidoreductase</keyword>
<dbReference type="InterPro" id="IPR002938">
    <property type="entry name" value="FAD-bd"/>
</dbReference>
<accession>A0A7T4UQ08</accession>
<dbReference type="Pfam" id="PF01494">
    <property type="entry name" value="FAD_binding_3"/>
    <property type="match status" value="1"/>
</dbReference>
<keyword evidence="4" id="KW-0285">Flavoprotein</keyword>
<dbReference type="InterPro" id="IPR011295">
    <property type="entry name" value="UbiH"/>
</dbReference>
<evidence type="ECO:0000256" key="5">
    <source>
        <dbReference type="ARBA" id="ARBA00022827"/>
    </source>
</evidence>
<keyword evidence="10" id="KW-1185">Reference proteome</keyword>
<name>A0A7T4UQ08_9GAMM</name>
<keyword evidence="5" id="KW-0274">FAD</keyword>
<evidence type="ECO:0000256" key="6">
    <source>
        <dbReference type="ARBA" id="ARBA00023002"/>
    </source>
</evidence>
<feature type="domain" description="FAD-binding" evidence="8">
    <location>
        <begin position="5"/>
        <end position="337"/>
    </location>
</feature>
<evidence type="ECO:0000256" key="7">
    <source>
        <dbReference type="ARBA" id="ARBA00023033"/>
    </source>
</evidence>
<dbReference type="SUPFAM" id="SSF51905">
    <property type="entry name" value="FAD/NAD(P)-binding domain"/>
    <property type="match status" value="1"/>
</dbReference>
<dbReference type="PANTHER" id="PTHR43876">
    <property type="entry name" value="UBIQUINONE BIOSYNTHESIS MONOOXYGENASE COQ6, MITOCHONDRIAL"/>
    <property type="match status" value="1"/>
</dbReference>
<gene>
    <name evidence="9" type="primary">ubiH</name>
    <name evidence="9" type="synonym">visB</name>
    <name evidence="9" type="ORF">I6N98_17190</name>
</gene>